<evidence type="ECO:0000256" key="1">
    <source>
        <dbReference type="ARBA" id="ARBA00006581"/>
    </source>
</evidence>
<keyword evidence="3 7" id="KW-0378">Hydrolase</keyword>
<dbReference type="PANTHER" id="PTHR11241">
    <property type="entry name" value="DEOXYURIDINE 5'-TRIPHOSPHATE NUCLEOTIDOHYDROLASE"/>
    <property type="match status" value="1"/>
</dbReference>
<comment type="catalytic activity">
    <reaction evidence="5">
        <text>dUTP + H2O = dUMP + diphosphate + H(+)</text>
        <dbReference type="Rhea" id="RHEA:10248"/>
        <dbReference type="ChEBI" id="CHEBI:15377"/>
        <dbReference type="ChEBI" id="CHEBI:15378"/>
        <dbReference type="ChEBI" id="CHEBI:33019"/>
        <dbReference type="ChEBI" id="CHEBI:61555"/>
        <dbReference type="ChEBI" id="CHEBI:246422"/>
        <dbReference type="EC" id="3.6.1.23"/>
    </reaction>
</comment>
<dbReference type="CDD" id="cd07557">
    <property type="entry name" value="trimeric_dUTPase"/>
    <property type="match status" value="1"/>
</dbReference>
<dbReference type="GO" id="GO:0004170">
    <property type="term" value="F:dUTP diphosphatase activity"/>
    <property type="evidence" value="ECO:0007669"/>
    <property type="project" value="UniProtKB-EC"/>
</dbReference>
<evidence type="ECO:0000259" key="6">
    <source>
        <dbReference type="Pfam" id="PF00692"/>
    </source>
</evidence>
<dbReference type="InterPro" id="IPR008181">
    <property type="entry name" value="dUTPase"/>
</dbReference>
<evidence type="ECO:0000256" key="5">
    <source>
        <dbReference type="ARBA" id="ARBA00047686"/>
    </source>
</evidence>
<dbReference type="RefSeq" id="WP_209653938.1">
    <property type="nucleotide sequence ID" value="NZ_CP047357.1"/>
</dbReference>
<dbReference type="EMBL" id="JAGINY010000001">
    <property type="protein sequence ID" value="MBP2333307.1"/>
    <property type="molecule type" value="Genomic_DNA"/>
</dbReference>
<evidence type="ECO:0000256" key="2">
    <source>
        <dbReference type="ARBA" id="ARBA00012379"/>
    </source>
</evidence>
<evidence type="ECO:0000256" key="3">
    <source>
        <dbReference type="ARBA" id="ARBA00022801"/>
    </source>
</evidence>
<evidence type="ECO:0000313" key="8">
    <source>
        <dbReference type="Proteomes" id="UP001519305"/>
    </source>
</evidence>
<dbReference type="Proteomes" id="UP001519305">
    <property type="component" value="Unassembled WGS sequence"/>
</dbReference>
<gene>
    <name evidence="7" type="ORF">JOF33_002006</name>
</gene>
<comment type="caution">
    <text evidence="7">The sequence shown here is derived from an EMBL/GenBank/DDBJ whole genome shotgun (WGS) entry which is preliminary data.</text>
</comment>
<dbReference type="NCBIfam" id="NF001862">
    <property type="entry name" value="PRK00601.1"/>
    <property type="match status" value="1"/>
</dbReference>
<proteinExistence type="inferred from homology"/>
<dbReference type="PANTHER" id="PTHR11241:SF0">
    <property type="entry name" value="DEOXYURIDINE 5'-TRIPHOSPHATE NUCLEOTIDOHYDROLASE"/>
    <property type="match status" value="1"/>
</dbReference>
<name>A0ABS4U9T6_9CORY</name>
<dbReference type="NCBIfam" id="TIGR00576">
    <property type="entry name" value="dut"/>
    <property type="match status" value="1"/>
</dbReference>
<dbReference type="InterPro" id="IPR036157">
    <property type="entry name" value="dUTPase-like_sf"/>
</dbReference>
<dbReference type="SUPFAM" id="SSF51283">
    <property type="entry name" value="dUTPase-like"/>
    <property type="match status" value="1"/>
</dbReference>
<evidence type="ECO:0000256" key="4">
    <source>
        <dbReference type="ARBA" id="ARBA00023080"/>
    </source>
</evidence>
<dbReference type="InterPro" id="IPR033704">
    <property type="entry name" value="dUTPase_trimeric"/>
</dbReference>
<reference evidence="7 8" key="1">
    <citation type="submission" date="2021-03" db="EMBL/GenBank/DDBJ databases">
        <title>Sequencing the genomes of 1000 actinobacteria strains.</title>
        <authorList>
            <person name="Klenk H.-P."/>
        </authorList>
    </citation>
    <scope>NUCLEOTIDE SEQUENCE [LARGE SCALE GENOMIC DNA]</scope>
    <source>
        <strain evidence="7 8">DSM 44506</strain>
    </source>
</reference>
<dbReference type="InterPro" id="IPR029054">
    <property type="entry name" value="dUTPase-like"/>
</dbReference>
<keyword evidence="8" id="KW-1185">Reference proteome</keyword>
<comment type="similarity">
    <text evidence="1">Belongs to the dUTPase family.</text>
</comment>
<sequence>MTLPFQGTPPTRAHPDDAGLDLRAATDITIPSGAHALVPTGTAVAIPAGHVGMICPRSGLAAKHCVTVLNAPGIIDAGYRGEIGVILINHGRATARISRGDRIAQLVITPFTHLTPVAQPLTTTDRGAAGFGSTGT</sequence>
<dbReference type="Pfam" id="PF00692">
    <property type="entry name" value="dUTPase"/>
    <property type="match status" value="1"/>
</dbReference>
<evidence type="ECO:0000313" key="7">
    <source>
        <dbReference type="EMBL" id="MBP2333307.1"/>
    </source>
</evidence>
<accession>A0ABS4U9T6</accession>
<organism evidence="7 8">
    <name type="scientific">Corynebacterium freneyi</name>
    <dbReference type="NCBI Taxonomy" id="134034"/>
    <lineage>
        <taxon>Bacteria</taxon>
        <taxon>Bacillati</taxon>
        <taxon>Actinomycetota</taxon>
        <taxon>Actinomycetes</taxon>
        <taxon>Mycobacteriales</taxon>
        <taxon>Corynebacteriaceae</taxon>
        <taxon>Corynebacterium</taxon>
    </lineage>
</organism>
<dbReference type="Gene3D" id="2.70.40.10">
    <property type="match status" value="1"/>
</dbReference>
<protein>
    <recommendedName>
        <fullName evidence="2">dUTP diphosphatase</fullName>
        <ecNumber evidence="2">3.6.1.23</ecNumber>
    </recommendedName>
</protein>
<keyword evidence="4" id="KW-0546">Nucleotide metabolism</keyword>
<dbReference type="EC" id="3.6.1.23" evidence="2"/>
<feature type="domain" description="dUTPase-like" evidence="6">
    <location>
        <begin position="10"/>
        <end position="135"/>
    </location>
</feature>